<evidence type="ECO:0000313" key="1">
    <source>
        <dbReference type="EMBL" id="PXW91871.1"/>
    </source>
</evidence>
<organism evidence="1 2">
    <name type="scientific">Sphaerotilus hippei</name>
    <dbReference type="NCBI Taxonomy" id="744406"/>
    <lineage>
        <taxon>Bacteria</taxon>
        <taxon>Pseudomonadati</taxon>
        <taxon>Pseudomonadota</taxon>
        <taxon>Betaproteobacteria</taxon>
        <taxon>Burkholderiales</taxon>
        <taxon>Sphaerotilaceae</taxon>
        <taxon>Sphaerotilus</taxon>
    </lineage>
</organism>
<dbReference type="Proteomes" id="UP000247811">
    <property type="component" value="Unassembled WGS sequence"/>
</dbReference>
<evidence type="ECO:0000313" key="2">
    <source>
        <dbReference type="Proteomes" id="UP000247811"/>
    </source>
</evidence>
<dbReference type="RefSeq" id="WP_170130815.1">
    <property type="nucleotide sequence ID" value="NZ_QJJS01000031.1"/>
</dbReference>
<comment type="caution">
    <text evidence="1">The sequence shown here is derived from an EMBL/GenBank/DDBJ whole genome shotgun (WGS) entry which is preliminary data.</text>
</comment>
<name>A0A318GTX3_9BURK</name>
<dbReference type="AlphaFoldDB" id="A0A318GTX3"/>
<keyword evidence="2" id="KW-1185">Reference proteome</keyword>
<accession>A0A318GTX3</accession>
<sequence>MPLPFFKKLFASTEINTLAESLVNELTRRYPPSMASGEGRRLSPQAVTNILESVINKGVSKSREWNLGLFGKARLGNAFRWALTDKGYPEKFVETATEALVIYVTRQGDRKSAASGKA</sequence>
<dbReference type="EMBL" id="QJJS01000031">
    <property type="protein sequence ID" value="PXW91871.1"/>
    <property type="molecule type" value="Genomic_DNA"/>
</dbReference>
<proteinExistence type="predicted"/>
<reference evidence="1 2" key="1">
    <citation type="submission" date="2018-05" db="EMBL/GenBank/DDBJ databases">
        <title>Genomic Encyclopedia of Type Strains, Phase IV (KMG-IV): sequencing the most valuable type-strain genomes for metagenomic binning, comparative biology and taxonomic classification.</title>
        <authorList>
            <person name="Goeker M."/>
        </authorList>
    </citation>
    <scope>NUCLEOTIDE SEQUENCE [LARGE SCALE GENOMIC DNA]</scope>
    <source>
        <strain evidence="1 2">DSM 566</strain>
    </source>
</reference>
<gene>
    <name evidence="1" type="ORF">C7444_1315</name>
</gene>
<protein>
    <submittedName>
        <fullName evidence="1">Uncharacterized protein</fullName>
    </submittedName>
</protein>